<name>A0A9N9DQ75_9GLOM</name>
<dbReference type="EMBL" id="CAJVPJ010003954">
    <property type="protein sequence ID" value="CAG8646754.1"/>
    <property type="molecule type" value="Genomic_DNA"/>
</dbReference>
<organism evidence="1 2">
    <name type="scientific">Paraglomus occultum</name>
    <dbReference type="NCBI Taxonomy" id="144539"/>
    <lineage>
        <taxon>Eukaryota</taxon>
        <taxon>Fungi</taxon>
        <taxon>Fungi incertae sedis</taxon>
        <taxon>Mucoromycota</taxon>
        <taxon>Glomeromycotina</taxon>
        <taxon>Glomeromycetes</taxon>
        <taxon>Paraglomerales</taxon>
        <taxon>Paraglomeraceae</taxon>
        <taxon>Paraglomus</taxon>
    </lineage>
</organism>
<sequence length="271" mass="30675">DLPPAFATEDMEALNVIFIPASSADEVITNVDITEFPEQYLLPNINRQILANGELDVCRLEGISDPDVQTFLTKLNDVVVNGLQVVGTEETFTDTYVDDILRIAKLNRFPLRIRNQPLRKLYIGDVPRVSSVPDFVIENRSRENRNVVVIEDKHLQSVGRSNGYGETQIAGEILACGSENIRSIRRAEYTDQTLWAVRIISTYVTFYKTLIPAMYWEELGKGLPKNQSMTVKRWPAGNSFDTSFDFAQPEGRREVFTALAKIRESLLQEGE</sequence>
<keyword evidence="2" id="KW-1185">Reference proteome</keyword>
<comment type="caution">
    <text evidence="1">The sequence shown here is derived from an EMBL/GenBank/DDBJ whole genome shotgun (WGS) entry which is preliminary data.</text>
</comment>
<evidence type="ECO:0000313" key="1">
    <source>
        <dbReference type="EMBL" id="CAG8646754.1"/>
    </source>
</evidence>
<protein>
    <submittedName>
        <fullName evidence="1">7905_t:CDS:1</fullName>
    </submittedName>
</protein>
<dbReference type="Proteomes" id="UP000789572">
    <property type="component" value="Unassembled WGS sequence"/>
</dbReference>
<gene>
    <name evidence="1" type="ORF">POCULU_LOCUS9723</name>
</gene>
<accession>A0A9N9DQ75</accession>
<dbReference type="OrthoDB" id="2382948at2759"/>
<evidence type="ECO:0000313" key="2">
    <source>
        <dbReference type="Proteomes" id="UP000789572"/>
    </source>
</evidence>
<proteinExistence type="predicted"/>
<reference evidence="1" key="1">
    <citation type="submission" date="2021-06" db="EMBL/GenBank/DDBJ databases">
        <authorList>
            <person name="Kallberg Y."/>
            <person name="Tangrot J."/>
            <person name="Rosling A."/>
        </authorList>
    </citation>
    <scope>NUCLEOTIDE SEQUENCE</scope>
    <source>
        <strain evidence="1">IA702</strain>
    </source>
</reference>
<dbReference type="AlphaFoldDB" id="A0A9N9DQ75"/>
<feature type="non-terminal residue" evidence="1">
    <location>
        <position position="1"/>
    </location>
</feature>